<sequence length="294" mass="35049">MTYYQFIHAVEEKIKKEVKEERKISVHTNIKNNGVKRTGIMISENGINISPTIYLEEYFQQFKRGYPLELIVKDILSLYEKIRFQNSWKEGEKVKSYDFVKGRIIYRLVNRERNRKLLEDVPYKEYLDLAIVYYVLLEMDEYGMASMLVRREHLKMWKVSEEDIYYRACKNTQKLLPYDFSTMRSVIMELLEIGREIEEQTGKMYILSNVMRSYGACAMMYPDLLRKIGEELEENYYILPSSVHETIIVAESEAPGKEELCEMIEEINETQVEEEEVLSNRAYYYECDTGKLLF</sequence>
<evidence type="ECO:0000313" key="4">
    <source>
        <dbReference type="Proteomes" id="UP000095380"/>
    </source>
</evidence>
<dbReference type="GeneID" id="93136474"/>
<dbReference type="Proteomes" id="UP000095439">
    <property type="component" value="Unassembled WGS sequence"/>
</dbReference>
<evidence type="ECO:0000313" key="1">
    <source>
        <dbReference type="EMBL" id="CUN07053.1"/>
    </source>
</evidence>
<dbReference type="AlphaFoldDB" id="A0A174EUJ7"/>
<dbReference type="EMBL" id="CYYM01000012">
    <property type="protein sequence ID" value="CUO40348.1"/>
    <property type="molecule type" value="Genomic_DNA"/>
</dbReference>
<dbReference type="EMBL" id="CYXO01000010">
    <property type="protein sequence ID" value="CUN07053.1"/>
    <property type="molecule type" value="Genomic_DNA"/>
</dbReference>
<evidence type="ECO:0000313" key="3">
    <source>
        <dbReference type="EMBL" id="CUO40348.1"/>
    </source>
</evidence>
<evidence type="ECO:0000313" key="2">
    <source>
        <dbReference type="EMBL" id="CUN59646.1"/>
    </source>
</evidence>
<dbReference type="RefSeq" id="WP_006427053.1">
    <property type="nucleotide sequence ID" value="NZ_CABIWY010000003.1"/>
</dbReference>
<dbReference type="Pfam" id="PF18941">
    <property type="entry name" value="DUF5688"/>
    <property type="match status" value="1"/>
</dbReference>
<evidence type="ECO:0000313" key="6">
    <source>
        <dbReference type="Proteomes" id="UP000095597"/>
    </source>
</evidence>
<dbReference type="Proteomes" id="UP000095380">
    <property type="component" value="Unassembled WGS sequence"/>
</dbReference>
<organism evidence="3 4">
    <name type="scientific">Dorea longicatena</name>
    <dbReference type="NCBI Taxonomy" id="88431"/>
    <lineage>
        <taxon>Bacteria</taxon>
        <taxon>Bacillati</taxon>
        <taxon>Bacillota</taxon>
        <taxon>Clostridia</taxon>
        <taxon>Lachnospirales</taxon>
        <taxon>Lachnospiraceae</taxon>
        <taxon>Dorea</taxon>
    </lineage>
</organism>
<name>A0A174EUJ7_9FIRM</name>
<evidence type="ECO:0000313" key="5">
    <source>
        <dbReference type="Proteomes" id="UP000095439"/>
    </source>
</evidence>
<reference evidence="4 5" key="1">
    <citation type="submission" date="2015-09" db="EMBL/GenBank/DDBJ databases">
        <authorList>
            <consortium name="Pathogen Informatics"/>
        </authorList>
    </citation>
    <scope>NUCLEOTIDE SEQUENCE [LARGE SCALE GENOMIC DNA]</scope>
    <source>
        <strain evidence="3 4">2789STDY5608851</strain>
        <strain evidence="2 5">2789STDY5608866</strain>
        <strain evidence="1 6">2789STDY5834961</strain>
    </source>
</reference>
<proteinExistence type="predicted"/>
<accession>A0A174EUJ7</accession>
<dbReference type="EMBL" id="CYYY01000003">
    <property type="protein sequence ID" value="CUN59646.1"/>
    <property type="molecule type" value="Genomic_DNA"/>
</dbReference>
<gene>
    <name evidence="3" type="ORF">ERS852408_02094</name>
    <name evidence="2" type="ORF">ERS852423_00908</name>
    <name evidence="1" type="ORF">ERS852573_01782</name>
</gene>
<dbReference type="Proteomes" id="UP000095597">
    <property type="component" value="Unassembled WGS sequence"/>
</dbReference>
<protein>
    <submittedName>
        <fullName evidence="3">Uncharacterized protein</fullName>
    </submittedName>
</protein>
<dbReference type="OrthoDB" id="1655031at2"/>
<dbReference type="InterPro" id="IPR043743">
    <property type="entry name" value="DUF5688"/>
</dbReference>